<accession>A0ABY5JM76</accession>
<protein>
    <submittedName>
        <fullName evidence="1">Uncharacterized protein</fullName>
    </submittedName>
</protein>
<evidence type="ECO:0000313" key="2">
    <source>
        <dbReference type="Proteomes" id="UP001059773"/>
    </source>
</evidence>
<organism evidence="1 2">
    <name type="scientific">Oceanobacillus jeddahense</name>
    <dbReference type="NCBI Taxonomy" id="1462527"/>
    <lineage>
        <taxon>Bacteria</taxon>
        <taxon>Bacillati</taxon>
        <taxon>Bacillota</taxon>
        <taxon>Bacilli</taxon>
        <taxon>Bacillales</taxon>
        <taxon>Bacillaceae</taxon>
        <taxon>Oceanobacillus</taxon>
    </lineage>
</organism>
<dbReference type="Proteomes" id="UP001059773">
    <property type="component" value="Chromosome"/>
</dbReference>
<evidence type="ECO:0000313" key="1">
    <source>
        <dbReference type="EMBL" id="UUI01398.1"/>
    </source>
</evidence>
<dbReference type="EMBL" id="CP101914">
    <property type="protein sequence ID" value="UUI01398.1"/>
    <property type="molecule type" value="Genomic_DNA"/>
</dbReference>
<proteinExistence type="predicted"/>
<name>A0ABY5JM76_9BACI</name>
<reference evidence="1" key="1">
    <citation type="submission" date="2022-07" db="EMBL/GenBank/DDBJ databases">
        <title>FELIX.</title>
        <authorList>
            <person name="Wan K.H."/>
            <person name="Park S."/>
            <person name="Lawrence Q."/>
            <person name="Eichenberger J.P."/>
            <person name="Booth B.W."/>
            <person name="Piaggio A.J."/>
            <person name="Chandler J.C."/>
            <person name="Franklin A.B."/>
            <person name="Celniker S.E."/>
        </authorList>
    </citation>
    <scope>NUCLEOTIDE SEQUENCE</scope>
    <source>
        <strain evidence="1">QA-1986 374</strain>
    </source>
</reference>
<sequence>MNDLSITQEFLLCSLNDKGKLPSFTSERLVGFLASGLLELQLENCINIEEKKLL</sequence>
<dbReference type="RefSeq" id="WP_256706793.1">
    <property type="nucleotide sequence ID" value="NZ_CP101914.1"/>
</dbReference>
<gene>
    <name evidence="1" type="ORF">NP439_15210</name>
</gene>
<keyword evidence="2" id="KW-1185">Reference proteome</keyword>